<accession>A0A8J7YRD1</accession>
<reference evidence="1" key="1">
    <citation type="submission" date="2021-06" db="EMBL/GenBank/DDBJ databases">
        <title>Halomicroarcula sp. F24A a new haloarchaeum isolated from saline soil.</title>
        <authorList>
            <person name="Duran-Viseras A."/>
            <person name="Sanchez-Porro C."/>
            <person name="Ventosa A."/>
        </authorList>
    </citation>
    <scope>NUCLEOTIDE SEQUENCE</scope>
    <source>
        <strain evidence="1">F24A</strain>
    </source>
</reference>
<name>A0A8J7YRD1_9EURY</name>
<proteinExistence type="predicted"/>
<organism evidence="1 2">
    <name type="scientific">Haloarcula salinisoli</name>
    <dbReference type="NCBI Taxonomy" id="2487746"/>
    <lineage>
        <taxon>Archaea</taxon>
        <taxon>Methanobacteriati</taxon>
        <taxon>Methanobacteriota</taxon>
        <taxon>Stenosarchaea group</taxon>
        <taxon>Halobacteria</taxon>
        <taxon>Halobacteriales</taxon>
        <taxon>Haloarculaceae</taxon>
        <taxon>Haloarcula</taxon>
    </lineage>
</organism>
<protein>
    <submittedName>
        <fullName evidence="1">Uncharacterized protein</fullName>
    </submittedName>
</protein>
<dbReference type="RefSeq" id="WP_220590122.1">
    <property type="nucleotide sequence ID" value="NZ_RKLQ01000006.1"/>
</dbReference>
<dbReference type="EMBL" id="RKLQ01000006">
    <property type="protein sequence ID" value="MBX0305933.1"/>
    <property type="molecule type" value="Genomic_DNA"/>
</dbReference>
<evidence type="ECO:0000313" key="2">
    <source>
        <dbReference type="Proteomes" id="UP000783863"/>
    </source>
</evidence>
<comment type="caution">
    <text evidence="1">The sequence shown here is derived from an EMBL/GenBank/DDBJ whole genome shotgun (WGS) entry which is preliminary data.</text>
</comment>
<dbReference type="Proteomes" id="UP000783863">
    <property type="component" value="Unassembled WGS sequence"/>
</dbReference>
<dbReference type="AlphaFoldDB" id="A0A8J7YRD1"/>
<evidence type="ECO:0000313" key="1">
    <source>
        <dbReference type="EMBL" id="MBX0305933.1"/>
    </source>
</evidence>
<keyword evidence="2" id="KW-1185">Reference proteome</keyword>
<gene>
    <name evidence="1" type="ORF">EGD98_20000</name>
</gene>
<sequence>MGSGCSGVRVDERLDRFPLLDDVQYQPPATGQLPPRLALEQDLSLLQVRDRSVDSRLARVESVEQLVGRHRFRGEDADDVDPN</sequence>